<dbReference type="Proteomes" id="UP000297907">
    <property type="component" value="Unassembled WGS sequence"/>
</dbReference>
<dbReference type="AlphaFoldDB" id="A0A4R8W8H2"/>
<organism evidence="1 2">
    <name type="scientific">Cryobacterium adonitolivorans</name>
    <dbReference type="NCBI Taxonomy" id="1259189"/>
    <lineage>
        <taxon>Bacteria</taxon>
        <taxon>Bacillati</taxon>
        <taxon>Actinomycetota</taxon>
        <taxon>Actinomycetes</taxon>
        <taxon>Micrococcales</taxon>
        <taxon>Microbacteriaceae</taxon>
        <taxon>Cryobacterium</taxon>
    </lineage>
</organism>
<comment type="caution">
    <text evidence="1">The sequence shown here is derived from an EMBL/GenBank/DDBJ whole genome shotgun (WGS) entry which is preliminary data.</text>
</comment>
<keyword evidence="2" id="KW-1185">Reference proteome</keyword>
<evidence type="ECO:0000313" key="2">
    <source>
        <dbReference type="Proteomes" id="UP000297907"/>
    </source>
</evidence>
<dbReference type="OrthoDB" id="5109470at2"/>
<proteinExistence type="predicted"/>
<name>A0A4R8W8H2_9MICO</name>
<dbReference type="RefSeq" id="WP_134453387.1">
    <property type="nucleotide sequence ID" value="NZ_SOFL01000024.1"/>
</dbReference>
<gene>
    <name evidence="1" type="ORF">E3O42_07725</name>
</gene>
<reference evidence="1 2" key="1">
    <citation type="submission" date="2019-03" db="EMBL/GenBank/DDBJ databases">
        <title>Genomics of glacier-inhabiting Cryobacterium strains.</title>
        <authorList>
            <person name="Liu Q."/>
            <person name="Xin Y.-H."/>
        </authorList>
    </citation>
    <scope>NUCLEOTIDE SEQUENCE [LARGE SCALE GENOMIC DNA]</scope>
    <source>
        <strain evidence="1 2">RHLS22-1</strain>
    </source>
</reference>
<evidence type="ECO:0000313" key="1">
    <source>
        <dbReference type="EMBL" id="TFC02808.1"/>
    </source>
</evidence>
<protein>
    <submittedName>
        <fullName evidence="1">Uncharacterized protein</fullName>
    </submittedName>
</protein>
<sequence length="175" mass="17961">MAREIYPGYTLAKLNYSPEEQEWALYQKPLGDAAHVIETDFIDHFAFAYFGPSRSVTIGFAGDAPAGAIAALDATGLPYSTIEGVGFTVVDSQAAVRAVGKKVTDALVEAALMPAVLFSVGSDPTIQPGSIVVTITGDEAATRQAGLAAVGTPSVSGPFSVTVIEGGGSFSFVAN</sequence>
<dbReference type="EMBL" id="SOFL01000024">
    <property type="protein sequence ID" value="TFC02808.1"/>
    <property type="molecule type" value="Genomic_DNA"/>
</dbReference>
<accession>A0A4R8W8H2</accession>